<dbReference type="OrthoDB" id="6260668at2759"/>
<name>A0A183ATN5_9TREM</name>
<dbReference type="AlphaFoldDB" id="A0A183ATN5"/>
<reference evidence="4" key="1">
    <citation type="submission" date="2016-06" db="UniProtKB">
        <authorList>
            <consortium name="WormBaseParasite"/>
        </authorList>
    </citation>
    <scope>IDENTIFICATION</scope>
</reference>
<dbReference type="EMBL" id="UZAN01048887">
    <property type="protein sequence ID" value="VDP86869.1"/>
    <property type="molecule type" value="Genomic_DNA"/>
</dbReference>
<accession>A0A183ATN5</accession>
<feature type="compositionally biased region" description="Low complexity" evidence="1">
    <location>
        <begin position="53"/>
        <end position="64"/>
    </location>
</feature>
<protein>
    <submittedName>
        <fullName evidence="4">PKP3</fullName>
    </submittedName>
</protein>
<evidence type="ECO:0000256" key="1">
    <source>
        <dbReference type="SAM" id="MobiDB-lite"/>
    </source>
</evidence>
<dbReference type="WBParaSite" id="ECPE_0001035201-mRNA-1">
    <property type="protein sequence ID" value="ECPE_0001035201-mRNA-1"/>
    <property type="gene ID" value="ECPE_0001035201"/>
</dbReference>
<sequence>MTSHRTRMQYEQQRQLGFARNDSASSLRSGDPLQTPSGSSIRGPTRTGYAEPSGSVISGSYLSSKPRSYLSGTAASATRNHENYPESTVQPESVRSPSVGGPRSQVNHGTASASIDRLGRAGSVTSYQPSTMMGKSVYGTRSLYGASQLKMSRSLKASKVSDSIYPSSNFSEPMADAQEKLVSGQTSKDALTRAPIGSRTTLVIP</sequence>
<feature type="compositionally biased region" description="Polar residues" evidence="1">
    <location>
        <begin position="104"/>
        <end position="113"/>
    </location>
</feature>
<keyword evidence="3" id="KW-1185">Reference proteome</keyword>
<reference evidence="2 3" key="2">
    <citation type="submission" date="2018-11" db="EMBL/GenBank/DDBJ databases">
        <authorList>
            <consortium name="Pathogen Informatics"/>
        </authorList>
    </citation>
    <scope>NUCLEOTIDE SEQUENCE [LARGE SCALE GENOMIC DNA]</scope>
    <source>
        <strain evidence="2 3">Egypt</strain>
    </source>
</reference>
<proteinExistence type="predicted"/>
<feature type="compositionally biased region" description="Polar residues" evidence="1">
    <location>
        <begin position="22"/>
        <end position="42"/>
    </location>
</feature>
<evidence type="ECO:0000313" key="4">
    <source>
        <dbReference type="WBParaSite" id="ECPE_0001035201-mRNA-1"/>
    </source>
</evidence>
<dbReference type="Proteomes" id="UP000272942">
    <property type="component" value="Unassembled WGS sequence"/>
</dbReference>
<feature type="region of interest" description="Disordered" evidence="1">
    <location>
        <begin position="165"/>
        <end position="205"/>
    </location>
</feature>
<feature type="compositionally biased region" description="Polar residues" evidence="1">
    <location>
        <begin position="85"/>
        <end position="96"/>
    </location>
</feature>
<evidence type="ECO:0000313" key="3">
    <source>
        <dbReference type="Proteomes" id="UP000272942"/>
    </source>
</evidence>
<feature type="compositionally biased region" description="Polar residues" evidence="1">
    <location>
        <begin position="123"/>
        <end position="132"/>
    </location>
</feature>
<evidence type="ECO:0000313" key="2">
    <source>
        <dbReference type="EMBL" id="VDP86869.1"/>
    </source>
</evidence>
<organism evidence="4">
    <name type="scientific">Echinostoma caproni</name>
    <dbReference type="NCBI Taxonomy" id="27848"/>
    <lineage>
        <taxon>Eukaryota</taxon>
        <taxon>Metazoa</taxon>
        <taxon>Spiralia</taxon>
        <taxon>Lophotrochozoa</taxon>
        <taxon>Platyhelminthes</taxon>
        <taxon>Trematoda</taxon>
        <taxon>Digenea</taxon>
        <taxon>Plagiorchiida</taxon>
        <taxon>Echinostomata</taxon>
        <taxon>Echinostomatoidea</taxon>
        <taxon>Echinostomatidae</taxon>
        <taxon>Echinostoma</taxon>
    </lineage>
</organism>
<gene>
    <name evidence="2" type="ORF">ECPE_LOCUS10320</name>
</gene>
<feature type="region of interest" description="Disordered" evidence="1">
    <location>
        <begin position="1"/>
        <end position="132"/>
    </location>
</feature>